<organism evidence="3 4">
    <name type="scientific">Streptomyces alboniger</name>
    <dbReference type="NCBI Taxonomy" id="132473"/>
    <lineage>
        <taxon>Bacteria</taxon>
        <taxon>Bacillati</taxon>
        <taxon>Actinomycetota</taxon>
        <taxon>Actinomycetes</taxon>
        <taxon>Kitasatosporales</taxon>
        <taxon>Streptomycetaceae</taxon>
        <taxon>Streptomyces</taxon>
        <taxon>Streptomyces aurantiacus group</taxon>
    </lineage>
</organism>
<dbReference type="OrthoDB" id="3874249at2"/>
<keyword evidence="2" id="KW-0812">Transmembrane</keyword>
<keyword evidence="2" id="KW-0472">Membrane</keyword>
<feature type="region of interest" description="Disordered" evidence="1">
    <location>
        <begin position="126"/>
        <end position="178"/>
    </location>
</feature>
<evidence type="ECO:0008006" key="5">
    <source>
        <dbReference type="Google" id="ProtNLM"/>
    </source>
</evidence>
<dbReference type="EMBL" id="CP023695">
    <property type="protein sequence ID" value="QEV18501.1"/>
    <property type="molecule type" value="Genomic_DNA"/>
</dbReference>
<reference evidence="3 4" key="1">
    <citation type="submission" date="2017-09" db="EMBL/GenBank/DDBJ databases">
        <authorList>
            <person name="Lee N."/>
            <person name="Cho B.-K."/>
        </authorList>
    </citation>
    <scope>NUCLEOTIDE SEQUENCE [LARGE SCALE GENOMIC DNA]</scope>
    <source>
        <strain evidence="3 4">ATCC 12461</strain>
    </source>
</reference>
<dbReference type="Proteomes" id="UP000326553">
    <property type="component" value="Chromosome"/>
</dbReference>
<accession>A0A5J6HJE2</accession>
<feature type="transmembrane region" description="Helical" evidence="2">
    <location>
        <begin position="20"/>
        <end position="43"/>
    </location>
</feature>
<gene>
    <name evidence="3" type="ORF">CP975_14280</name>
</gene>
<protein>
    <recommendedName>
        <fullName evidence="5">Integral membrane protein</fullName>
    </recommendedName>
</protein>
<sequence length="198" mass="21325">MHGHGYAQPQPPPPPGGTLVTLRVMFVVLAVVTCGLLAWAPLVRLAIVTRKAHDWIVLGVVTALDITGLVLIGVDPGEEEFQGPGNAGMVVLLCTLMAAVAYYLFAEIRHFSRLPQPSFHGYATQQTRPAYGYPQPQPQPQPQQPTAPEPPAQQPPAQQPPVHQTPPPSAPPAPARIHQVRAELDELSDYLRKQQGGG</sequence>
<dbReference type="RefSeq" id="WP_150476946.1">
    <property type="nucleotide sequence ID" value="NZ_CP023695.1"/>
</dbReference>
<feature type="transmembrane region" description="Helical" evidence="2">
    <location>
        <begin position="55"/>
        <end position="74"/>
    </location>
</feature>
<feature type="compositionally biased region" description="Pro residues" evidence="1">
    <location>
        <begin position="135"/>
        <end position="174"/>
    </location>
</feature>
<proteinExistence type="predicted"/>
<feature type="transmembrane region" description="Helical" evidence="2">
    <location>
        <begin position="86"/>
        <end position="105"/>
    </location>
</feature>
<dbReference type="AlphaFoldDB" id="A0A5J6HJE2"/>
<evidence type="ECO:0000256" key="1">
    <source>
        <dbReference type="SAM" id="MobiDB-lite"/>
    </source>
</evidence>
<evidence type="ECO:0000313" key="3">
    <source>
        <dbReference type="EMBL" id="QEV18501.1"/>
    </source>
</evidence>
<keyword evidence="4" id="KW-1185">Reference proteome</keyword>
<keyword evidence="2" id="KW-1133">Transmembrane helix</keyword>
<evidence type="ECO:0000313" key="4">
    <source>
        <dbReference type="Proteomes" id="UP000326553"/>
    </source>
</evidence>
<dbReference type="KEGG" id="salw:CP975_14280"/>
<evidence type="ECO:0000256" key="2">
    <source>
        <dbReference type="SAM" id="Phobius"/>
    </source>
</evidence>
<name>A0A5J6HJE2_STRAD</name>